<dbReference type="Proteomes" id="UP001190466">
    <property type="component" value="Chromosome"/>
</dbReference>
<dbReference type="EMBL" id="OY726395">
    <property type="protein sequence ID" value="CAJ1584683.1"/>
    <property type="molecule type" value="Genomic_DNA"/>
</dbReference>
<organism evidence="1 2">
    <name type="scientific">[Mycobacterium] wendilense</name>
    <dbReference type="NCBI Taxonomy" id="3064284"/>
    <lineage>
        <taxon>Bacteria</taxon>
        <taxon>Bacillati</taxon>
        <taxon>Actinomycetota</taxon>
        <taxon>Actinomycetes</taxon>
        <taxon>Mycobacteriales</taxon>
        <taxon>Mycobacteriaceae</taxon>
        <taxon>Mycolicibacter</taxon>
    </lineage>
</organism>
<name>A0ABM9MGL7_9MYCO</name>
<sequence length="55" mass="5522">MISIAAGVGVAEVAVVRIAGAFRAPAAHRWAAIAPQGKRRPAAAAGVASVNRGFR</sequence>
<accession>A0ABM9MGL7</accession>
<reference evidence="1 2" key="1">
    <citation type="submission" date="2023-08" db="EMBL/GenBank/DDBJ databases">
        <authorList>
            <person name="Folkvardsen B D."/>
            <person name="Norman A."/>
        </authorList>
    </citation>
    <scope>NUCLEOTIDE SEQUENCE [LARGE SCALE GENOMIC DNA]</scope>
    <source>
        <strain evidence="1 2">Mu0050</strain>
    </source>
</reference>
<gene>
    <name evidence="1" type="ORF">MU0050_003324</name>
</gene>
<protein>
    <submittedName>
        <fullName evidence="1">Uncharacterized protein</fullName>
    </submittedName>
</protein>
<evidence type="ECO:0000313" key="2">
    <source>
        <dbReference type="Proteomes" id="UP001190466"/>
    </source>
</evidence>
<keyword evidence="2" id="KW-1185">Reference proteome</keyword>
<dbReference type="RefSeq" id="WP_316510667.1">
    <property type="nucleotide sequence ID" value="NZ_OY726395.1"/>
</dbReference>
<proteinExistence type="predicted"/>
<evidence type="ECO:0000313" key="1">
    <source>
        <dbReference type="EMBL" id="CAJ1584683.1"/>
    </source>
</evidence>